<name>A0A7R9G9Z2_9CRUS</name>
<feature type="region of interest" description="Disordered" evidence="1">
    <location>
        <begin position="183"/>
        <end position="206"/>
    </location>
</feature>
<protein>
    <submittedName>
        <fullName evidence="2">Uncharacterized protein</fullName>
    </submittedName>
</protein>
<evidence type="ECO:0000313" key="3">
    <source>
        <dbReference type="Proteomes" id="UP000678499"/>
    </source>
</evidence>
<accession>A0A7R9G9Z2</accession>
<sequence>MGKSQDRAQEKKGNAVSACRLPATLGQRLIGEMPWKKVEEPSSTVDEERLKLVALWRIDELLMLVYCTHDTSLARIMPEVSWDVTEVSAKRDSVEEIRSSVPKKQLKISTVLSGSKADSRSRQISSTKPAIAKDSSVTQSASSVIKAKVMKLKKLSSSSNDPSSPGGDKPAWVVRKVDVVATPVPTKEEHVENSADRRPAESRQSSFLEDLRFQLKSAHNKKREVHSPQEFFGSPDMRHLTVLGDSLKPQPTEPEKARNISTREIKDVSDKLTKVRSKPRLVLGAKKDPRKMTPIDVEEVSKSPLSSQSRGKRAIERRVEFEAVLDAELSRVSLENCPNEGNDALDHDYLDKPANTWKAWSMENPAYQNPRDFVIKRFKSQYRVIEVDGFEFEEYMWYMYDPYVRLTRCSHYKVAGVECKVKGAINLKENKFFYEAIFSAANHNHTASEAPPKIKNVIHKRLGISSLRSEIIPLDLPPPRHCFVSPSNLPPLRNSLPWSGSSGCLRIHCAASRCESSGIDVDFVEGIGFGV</sequence>
<organism evidence="2">
    <name type="scientific">Notodromas monacha</name>
    <dbReference type="NCBI Taxonomy" id="399045"/>
    <lineage>
        <taxon>Eukaryota</taxon>
        <taxon>Metazoa</taxon>
        <taxon>Ecdysozoa</taxon>
        <taxon>Arthropoda</taxon>
        <taxon>Crustacea</taxon>
        <taxon>Oligostraca</taxon>
        <taxon>Ostracoda</taxon>
        <taxon>Podocopa</taxon>
        <taxon>Podocopida</taxon>
        <taxon>Cypridocopina</taxon>
        <taxon>Cypridoidea</taxon>
        <taxon>Cyprididae</taxon>
        <taxon>Notodromas</taxon>
    </lineage>
</organism>
<dbReference type="AlphaFoldDB" id="A0A7R9G9Z2"/>
<keyword evidence="3" id="KW-1185">Reference proteome</keyword>
<dbReference type="Proteomes" id="UP000678499">
    <property type="component" value="Unassembled WGS sequence"/>
</dbReference>
<feature type="compositionally biased region" description="Basic and acidic residues" evidence="1">
    <location>
        <begin position="186"/>
        <end position="201"/>
    </location>
</feature>
<evidence type="ECO:0000256" key="1">
    <source>
        <dbReference type="SAM" id="MobiDB-lite"/>
    </source>
</evidence>
<proteinExistence type="predicted"/>
<feature type="region of interest" description="Disordered" evidence="1">
    <location>
        <begin position="112"/>
        <end position="137"/>
    </location>
</feature>
<evidence type="ECO:0000313" key="2">
    <source>
        <dbReference type="EMBL" id="CAD7273305.1"/>
    </source>
</evidence>
<gene>
    <name evidence="2" type="ORF">NMOB1V02_LOCUS1198</name>
</gene>
<dbReference type="EMBL" id="OA882154">
    <property type="protein sequence ID" value="CAD7273305.1"/>
    <property type="molecule type" value="Genomic_DNA"/>
</dbReference>
<reference evidence="2" key="1">
    <citation type="submission" date="2020-11" db="EMBL/GenBank/DDBJ databases">
        <authorList>
            <person name="Tran Van P."/>
        </authorList>
    </citation>
    <scope>NUCLEOTIDE SEQUENCE</scope>
</reference>
<feature type="region of interest" description="Disordered" evidence="1">
    <location>
        <begin position="154"/>
        <end position="173"/>
    </location>
</feature>
<dbReference type="EMBL" id="CAJPEX010000117">
    <property type="protein sequence ID" value="CAG0913457.1"/>
    <property type="molecule type" value="Genomic_DNA"/>
</dbReference>
<feature type="compositionally biased region" description="Low complexity" evidence="1">
    <location>
        <begin position="155"/>
        <end position="169"/>
    </location>
</feature>